<evidence type="ECO:0000256" key="16">
    <source>
        <dbReference type="ARBA" id="ARBA00023014"/>
    </source>
</evidence>
<keyword evidence="10" id="KW-0479">Metal-binding</keyword>
<evidence type="ECO:0000256" key="17">
    <source>
        <dbReference type="ARBA" id="ARBA00024827"/>
    </source>
</evidence>
<protein>
    <recommendedName>
        <fullName evidence="5">Oxygen sensor histidine kinase NreB</fullName>
        <ecNumber evidence="4">2.7.13.3</ecNumber>
    </recommendedName>
    <alternativeName>
        <fullName evidence="18">Nitrogen regulation protein B</fullName>
    </alternativeName>
</protein>
<evidence type="ECO:0000256" key="15">
    <source>
        <dbReference type="ARBA" id="ARBA00023012"/>
    </source>
</evidence>
<keyword evidence="8" id="KW-0597">Phosphoprotein</keyword>
<evidence type="ECO:0000256" key="14">
    <source>
        <dbReference type="ARBA" id="ARBA00023004"/>
    </source>
</evidence>
<dbReference type="EC" id="2.7.13.3" evidence="4"/>
<keyword evidence="13" id="KW-0067">ATP-binding</keyword>
<evidence type="ECO:0000256" key="6">
    <source>
        <dbReference type="ARBA" id="ARBA00022485"/>
    </source>
</evidence>
<dbReference type="RefSeq" id="WP_147275609.1">
    <property type="nucleotide sequence ID" value="NZ_QASA01000001.1"/>
</dbReference>
<keyword evidence="21" id="KW-1185">Reference proteome</keyword>
<accession>A0A369QCY0</accession>
<gene>
    <name evidence="20" type="primary">degS</name>
    <name evidence="20" type="ORF">AHMF7616_01138</name>
</gene>
<reference evidence="20 21" key="1">
    <citation type="submission" date="2018-04" db="EMBL/GenBank/DDBJ databases">
        <title>Adhaeribacter sp. HMF7616 genome sequencing and assembly.</title>
        <authorList>
            <person name="Kang H."/>
            <person name="Kang J."/>
            <person name="Cha I."/>
            <person name="Kim H."/>
            <person name="Joh K."/>
        </authorList>
    </citation>
    <scope>NUCLEOTIDE SEQUENCE [LARGE SCALE GENOMIC DNA]</scope>
    <source>
        <strain evidence="20 21">HMF7616</strain>
    </source>
</reference>
<evidence type="ECO:0000256" key="4">
    <source>
        <dbReference type="ARBA" id="ARBA00012438"/>
    </source>
</evidence>
<name>A0A369QCY0_9BACT</name>
<dbReference type="GO" id="GO:0005737">
    <property type="term" value="C:cytoplasm"/>
    <property type="evidence" value="ECO:0007669"/>
    <property type="project" value="UniProtKB-SubCell"/>
</dbReference>
<dbReference type="SMART" id="SM00387">
    <property type="entry name" value="HATPase_c"/>
    <property type="match status" value="1"/>
</dbReference>
<evidence type="ECO:0000256" key="9">
    <source>
        <dbReference type="ARBA" id="ARBA00022679"/>
    </source>
</evidence>
<feature type="domain" description="Histidine kinase" evidence="19">
    <location>
        <begin position="211"/>
        <end position="299"/>
    </location>
</feature>
<dbReference type="InterPro" id="IPR050482">
    <property type="entry name" value="Sensor_HK_TwoCompSys"/>
</dbReference>
<dbReference type="GO" id="GO:0000155">
    <property type="term" value="F:phosphorelay sensor kinase activity"/>
    <property type="evidence" value="ECO:0007669"/>
    <property type="project" value="InterPro"/>
</dbReference>
<comment type="function">
    <text evidence="17">Member of the two-component regulatory system NreB/NreC involved in the control of dissimilatory nitrate/nitrite reduction in response to oxygen. NreB functions as a direct oxygen sensor histidine kinase which is autophosphorylated, in the absence of oxygen, probably at the conserved histidine residue, and transfers its phosphate group probably to a conserved aspartate residue of NreC. NreB/NreC activates the expression of the nitrate (narGHJI) and nitrite (nir) reductase operons, as well as the putative nitrate transporter gene narT.</text>
</comment>
<evidence type="ECO:0000256" key="1">
    <source>
        <dbReference type="ARBA" id="ARBA00000085"/>
    </source>
</evidence>
<organism evidence="20 21">
    <name type="scientific">Adhaeribacter pallidiroseus</name>
    <dbReference type="NCBI Taxonomy" id="2072847"/>
    <lineage>
        <taxon>Bacteria</taxon>
        <taxon>Pseudomonadati</taxon>
        <taxon>Bacteroidota</taxon>
        <taxon>Cytophagia</taxon>
        <taxon>Cytophagales</taxon>
        <taxon>Hymenobacteraceae</taxon>
        <taxon>Adhaeribacter</taxon>
    </lineage>
</organism>
<evidence type="ECO:0000256" key="10">
    <source>
        <dbReference type="ARBA" id="ARBA00022723"/>
    </source>
</evidence>
<dbReference type="Gene3D" id="1.20.5.1930">
    <property type="match status" value="1"/>
</dbReference>
<comment type="caution">
    <text evidence="20">The sequence shown here is derived from an EMBL/GenBank/DDBJ whole genome shotgun (WGS) entry which is preliminary data.</text>
</comment>
<dbReference type="EMBL" id="QASA01000001">
    <property type="protein sequence ID" value="RDC62544.1"/>
    <property type="molecule type" value="Genomic_DNA"/>
</dbReference>
<dbReference type="InterPro" id="IPR004358">
    <property type="entry name" value="Sig_transdc_His_kin-like_C"/>
</dbReference>
<keyword evidence="9 20" id="KW-0808">Transferase</keyword>
<keyword evidence="16" id="KW-0411">Iron-sulfur</keyword>
<keyword evidence="15" id="KW-0902">Two-component regulatory system</keyword>
<evidence type="ECO:0000256" key="8">
    <source>
        <dbReference type="ARBA" id="ARBA00022553"/>
    </source>
</evidence>
<dbReference type="GO" id="GO:0005524">
    <property type="term" value="F:ATP binding"/>
    <property type="evidence" value="ECO:0007669"/>
    <property type="project" value="UniProtKB-KW"/>
</dbReference>
<sequence>MALETYLDYVITEDCSIAEKIIYLLRKKQGSFEEILRIRVAGNVQTIKVKGVAIKDEDGFTLKMLGLNLNITEIKNLEEENLTLRLQQQKDLLLAILEAQEEERRRISESLHNGVAQILYAAQLSLEQINLTQTPTVLAELKNTLIKTETLIKDAIRETRQVSHELVPQLLEEFGLDAAIKNFSERFSHTGINLMCIGLEQRLEKHLELAVYRISQELVNNIAKHSGASRGRVELFREGNYLIIEAQDNGKGMNPNATHQKGIGLKTIRDRVKLLAGNMHFESDPNRGTLITITLPWPDTKISTTW</sequence>
<dbReference type="SUPFAM" id="SSF55874">
    <property type="entry name" value="ATPase domain of HSP90 chaperone/DNA topoisomerase II/histidine kinase"/>
    <property type="match status" value="1"/>
</dbReference>
<evidence type="ECO:0000256" key="12">
    <source>
        <dbReference type="ARBA" id="ARBA00022777"/>
    </source>
</evidence>
<evidence type="ECO:0000256" key="11">
    <source>
        <dbReference type="ARBA" id="ARBA00022741"/>
    </source>
</evidence>
<dbReference type="Gene3D" id="3.30.565.10">
    <property type="entry name" value="Histidine kinase-like ATPase, C-terminal domain"/>
    <property type="match status" value="1"/>
</dbReference>
<dbReference type="PANTHER" id="PTHR24421">
    <property type="entry name" value="NITRATE/NITRITE SENSOR PROTEIN NARX-RELATED"/>
    <property type="match status" value="1"/>
</dbReference>
<evidence type="ECO:0000256" key="7">
    <source>
        <dbReference type="ARBA" id="ARBA00022490"/>
    </source>
</evidence>
<evidence type="ECO:0000313" key="20">
    <source>
        <dbReference type="EMBL" id="RDC62544.1"/>
    </source>
</evidence>
<keyword evidence="6" id="KW-0004">4Fe-4S</keyword>
<dbReference type="GO" id="GO:0046872">
    <property type="term" value="F:metal ion binding"/>
    <property type="evidence" value="ECO:0007669"/>
    <property type="project" value="UniProtKB-KW"/>
</dbReference>
<keyword evidence="7" id="KW-0963">Cytoplasm</keyword>
<dbReference type="AlphaFoldDB" id="A0A369QCY0"/>
<comment type="catalytic activity">
    <reaction evidence="1">
        <text>ATP + protein L-histidine = ADP + protein N-phospho-L-histidine.</text>
        <dbReference type="EC" id="2.7.13.3"/>
    </reaction>
</comment>
<dbReference type="InterPro" id="IPR003594">
    <property type="entry name" value="HATPase_dom"/>
</dbReference>
<dbReference type="GO" id="GO:0051539">
    <property type="term" value="F:4 iron, 4 sulfur cluster binding"/>
    <property type="evidence" value="ECO:0007669"/>
    <property type="project" value="UniProtKB-KW"/>
</dbReference>
<evidence type="ECO:0000256" key="3">
    <source>
        <dbReference type="ARBA" id="ARBA00004496"/>
    </source>
</evidence>
<evidence type="ECO:0000256" key="13">
    <source>
        <dbReference type="ARBA" id="ARBA00022840"/>
    </source>
</evidence>
<dbReference type="PROSITE" id="PS50109">
    <property type="entry name" value="HIS_KIN"/>
    <property type="match status" value="1"/>
</dbReference>
<dbReference type="Proteomes" id="UP000253919">
    <property type="component" value="Unassembled WGS sequence"/>
</dbReference>
<dbReference type="Pfam" id="PF07730">
    <property type="entry name" value="HisKA_3"/>
    <property type="match status" value="1"/>
</dbReference>
<comment type="cofactor">
    <cofactor evidence="2">
        <name>[4Fe-4S] cluster</name>
        <dbReference type="ChEBI" id="CHEBI:49883"/>
    </cofactor>
</comment>
<dbReference type="InterPro" id="IPR005467">
    <property type="entry name" value="His_kinase_dom"/>
</dbReference>
<dbReference type="OrthoDB" id="5401121at2"/>
<dbReference type="InterPro" id="IPR036890">
    <property type="entry name" value="HATPase_C_sf"/>
</dbReference>
<dbReference type="PRINTS" id="PR00344">
    <property type="entry name" value="BCTRLSENSOR"/>
</dbReference>
<keyword evidence="12 20" id="KW-0418">Kinase</keyword>
<dbReference type="PANTHER" id="PTHR24421:SF10">
    <property type="entry name" value="NITRATE_NITRITE SENSOR PROTEIN NARQ"/>
    <property type="match status" value="1"/>
</dbReference>
<proteinExistence type="predicted"/>
<dbReference type="GO" id="GO:0046983">
    <property type="term" value="F:protein dimerization activity"/>
    <property type="evidence" value="ECO:0007669"/>
    <property type="project" value="InterPro"/>
</dbReference>
<dbReference type="GO" id="GO:0016020">
    <property type="term" value="C:membrane"/>
    <property type="evidence" value="ECO:0007669"/>
    <property type="project" value="InterPro"/>
</dbReference>
<evidence type="ECO:0000256" key="18">
    <source>
        <dbReference type="ARBA" id="ARBA00030800"/>
    </source>
</evidence>
<keyword evidence="14" id="KW-0408">Iron</keyword>
<dbReference type="InterPro" id="IPR011712">
    <property type="entry name" value="Sig_transdc_His_kin_sub3_dim/P"/>
</dbReference>
<comment type="subcellular location">
    <subcellularLocation>
        <location evidence="3">Cytoplasm</location>
    </subcellularLocation>
</comment>
<dbReference type="Pfam" id="PF02518">
    <property type="entry name" value="HATPase_c"/>
    <property type="match status" value="1"/>
</dbReference>
<keyword evidence="11" id="KW-0547">Nucleotide-binding</keyword>
<evidence type="ECO:0000259" key="19">
    <source>
        <dbReference type="PROSITE" id="PS50109"/>
    </source>
</evidence>
<evidence type="ECO:0000256" key="5">
    <source>
        <dbReference type="ARBA" id="ARBA00017322"/>
    </source>
</evidence>
<evidence type="ECO:0000256" key="2">
    <source>
        <dbReference type="ARBA" id="ARBA00001966"/>
    </source>
</evidence>
<evidence type="ECO:0000313" key="21">
    <source>
        <dbReference type="Proteomes" id="UP000253919"/>
    </source>
</evidence>
<dbReference type="CDD" id="cd16917">
    <property type="entry name" value="HATPase_UhpB-NarQ-NarX-like"/>
    <property type="match status" value="1"/>
</dbReference>